<dbReference type="PRINTS" id="PR00463">
    <property type="entry name" value="EP450I"/>
</dbReference>
<evidence type="ECO:0000256" key="5">
    <source>
        <dbReference type="PIRSR" id="PIRSR602401-1"/>
    </source>
</evidence>
<dbReference type="InterPro" id="IPR015422">
    <property type="entry name" value="PyrdxlP-dep_Trfase_small"/>
</dbReference>
<evidence type="ECO:0008006" key="8">
    <source>
        <dbReference type="Google" id="ProtNLM"/>
    </source>
</evidence>
<dbReference type="GO" id="GO:0030170">
    <property type="term" value="F:pyridoxal phosphate binding"/>
    <property type="evidence" value="ECO:0007669"/>
    <property type="project" value="InterPro"/>
</dbReference>
<comment type="caution">
    <text evidence="6">The sequence shown here is derived from an EMBL/GenBank/DDBJ whole genome shotgun (WGS) entry which is preliminary data.</text>
</comment>
<dbReference type="PRINTS" id="PR00385">
    <property type="entry name" value="P450"/>
</dbReference>
<dbReference type="InterPro" id="IPR036396">
    <property type="entry name" value="Cyt_P450_sf"/>
</dbReference>
<dbReference type="SUPFAM" id="SSF53383">
    <property type="entry name" value="PLP-dependent transferases"/>
    <property type="match status" value="1"/>
</dbReference>
<dbReference type="InterPro" id="IPR001128">
    <property type="entry name" value="Cyt_P450"/>
</dbReference>
<keyword evidence="3" id="KW-0663">Pyridoxal phosphate</keyword>
<reference evidence="6" key="1">
    <citation type="journal article" date="2020" name="bioRxiv">
        <title>Historical genomics reveals the evolutionary mechanisms behind multiple outbreaks of the host-specific coffee wilt pathogen Fusarium xylarioides.</title>
        <authorList>
            <person name="Peck D."/>
            <person name="Nowell R.W."/>
            <person name="Flood J."/>
            <person name="Ryan M.J."/>
            <person name="Barraclough T.G."/>
        </authorList>
    </citation>
    <scope>NUCLEOTIDE SEQUENCE</scope>
    <source>
        <strain evidence="6">IMI 127659i</strain>
    </source>
</reference>
<reference evidence="6" key="2">
    <citation type="submission" date="2020-10" db="EMBL/GenBank/DDBJ databases">
        <authorList>
            <person name="Peck L.D."/>
            <person name="Nowell R.W."/>
            <person name="Flood J."/>
            <person name="Ryan M.J."/>
            <person name="Barraclough T.G."/>
        </authorList>
    </citation>
    <scope>NUCLEOTIDE SEQUENCE</scope>
    <source>
        <strain evidence="6">IMI 127659i</strain>
    </source>
</reference>
<organism evidence="6 7">
    <name type="scientific">Fusarium xylarioides</name>
    <dbReference type="NCBI Taxonomy" id="221167"/>
    <lineage>
        <taxon>Eukaryota</taxon>
        <taxon>Fungi</taxon>
        <taxon>Dikarya</taxon>
        <taxon>Ascomycota</taxon>
        <taxon>Pezizomycotina</taxon>
        <taxon>Sordariomycetes</taxon>
        <taxon>Hypocreomycetidae</taxon>
        <taxon>Hypocreales</taxon>
        <taxon>Nectriaceae</taxon>
        <taxon>Fusarium</taxon>
        <taxon>Fusarium fujikuroi species complex</taxon>
    </lineage>
</organism>
<dbReference type="InterPro" id="IPR051750">
    <property type="entry name" value="Trans-sulfuration_enzymes"/>
</dbReference>
<dbReference type="Proteomes" id="UP000750502">
    <property type="component" value="Unassembled WGS sequence"/>
</dbReference>
<dbReference type="AlphaFoldDB" id="A0A9P7HRB2"/>
<dbReference type="Gene3D" id="1.10.630.10">
    <property type="entry name" value="Cytochrome P450"/>
    <property type="match status" value="1"/>
</dbReference>
<dbReference type="PANTHER" id="PTHR42699">
    <property type="match status" value="1"/>
</dbReference>
<feature type="binding site" description="axial binding residue" evidence="5">
    <location>
        <position position="810"/>
    </location>
    <ligand>
        <name>heme</name>
        <dbReference type="ChEBI" id="CHEBI:30413"/>
    </ligand>
    <ligandPart>
        <name>Fe</name>
        <dbReference type="ChEBI" id="CHEBI:18248"/>
    </ligandPart>
</feature>
<protein>
    <recommendedName>
        <fullName evidence="8">Cytochrome P450</fullName>
    </recommendedName>
</protein>
<keyword evidence="7" id="KW-1185">Reference proteome</keyword>
<proteinExistence type="predicted"/>
<keyword evidence="4 5" id="KW-0408">Iron</keyword>
<dbReference type="GO" id="GO:0004497">
    <property type="term" value="F:monooxygenase activity"/>
    <property type="evidence" value="ECO:0007669"/>
    <property type="project" value="InterPro"/>
</dbReference>
<evidence type="ECO:0000256" key="2">
    <source>
        <dbReference type="ARBA" id="ARBA00022723"/>
    </source>
</evidence>
<evidence type="ECO:0000256" key="3">
    <source>
        <dbReference type="ARBA" id="ARBA00022898"/>
    </source>
</evidence>
<dbReference type="PANTHER" id="PTHR42699:SF1">
    <property type="entry name" value="CYSTATHIONINE GAMMA-SYNTHASE-RELATED"/>
    <property type="match status" value="1"/>
</dbReference>
<dbReference type="GO" id="GO:0019346">
    <property type="term" value="P:transsulfuration"/>
    <property type="evidence" value="ECO:0007669"/>
    <property type="project" value="InterPro"/>
</dbReference>
<sequence>MQLPSPPPIGTPVPQDRHAVSVQLPTWQDMVDLGSQHPRIGLVQKGGYPRSFIHHHIQTLAKACGYCFGHPEHVYLFYPSFKYMKVTRSYILSQAQLDGSGCQNLATQVPMQVLGFSEKAINGPSEGLLLYALLVPSRLVQHAMYAWRITGFGMSSRLANKCLQHVPSLLSEDPELFGIDRLKEVAVSSLELKAFNKNADTRLCDRPAYLQNFGRINKQAPAVTKDMVFLYPTGMTAIYEAHQLLLRLRHSKTVVFGFLYELTPKLLKMYGPGFEFFGNGTAEELEKFESMLQNQEKEDPLNRVQAVWCECASNPLLKTVDLEKLRQLADQYGFFIVVDDTIGSVANIDVLDVTDIIVTSLTKSFRGYANVMAGSITLNPASRYYSELHEELHRSYQNTLFVEDAIQLELNSRDYLVRTSMINETASYLVKFLKGYLNKPAPLSSVYYPETCHSSANYRRQLRANVTGQPHLPGFGGIFTVEFVNIPTATAFFDALDVHKGPSLGAQYTLAQPYVQTVFQKEKAWAATYGLKETIVRISVGLEDKELLKNAFVTAMDAAMSVYLEASIILALHYGVRVPTLDDSLYQRVRETQAKVTSYASKPGLPDIFPFLANLPAAISPWRKAADKLFNEQKDLNLFLLNLGDDSPGWNATKQARSLAAKYAKEPILDIDLAFTVATSVQGGIETSTRTILWLFIAATTANKNFITFVGRDRLPCFSDRSSLCFVDAIISELLRRRPISPGGVPRRADKQDYFEGISIAKNAIVLTNAWSIGRDEAVFDQSLGDLDEFIPRKMTSLPLPVFGHGRRSCLGKRVAVDGTFAQVATMIWAFDFEPAQDVDEMGMEVVWFMTEPKPFKFKLKPRGPWVSKVIEKEWRTANKDLGNIMGKMSDIEG</sequence>
<dbReference type="PROSITE" id="PS00086">
    <property type="entry name" value="CYTOCHROME_P450"/>
    <property type="match status" value="1"/>
</dbReference>
<dbReference type="InterPro" id="IPR002401">
    <property type="entry name" value="Cyt_P450_E_grp-I"/>
</dbReference>
<evidence type="ECO:0000256" key="1">
    <source>
        <dbReference type="ARBA" id="ARBA00001933"/>
    </source>
</evidence>
<dbReference type="OrthoDB" id="10047078at2759"/>
<dbReference type="EMBL" id="JADFTT010000510">
    <property type="protein sequence ID" value="KAG5760781.1"/>
    <property type="molecule type" value="Genomic_DNA"/>
</dbReference>
<dbReference type="Pfam" id="PF01053">
    <property type="entry name" value="Cys_Met_Meta_PP"/>
    <property type="match status" value="1"/>
</dbReference>
<dbReference type="InterPro" id="IPR015421">
    <property type="entry name" value="PyrdxlP-dep_Trfase_major"/>
</dbReference>
<dbReference type="SUPFAM" id="SSF48264">
    <property type="entry name" value="Cytochrome P450"/>
    <property type="match status" value="1"/>
</dbReference>
<keyword evidence="5" id="KW-0349">Heme</keyword>
<dbReference type="InterPro" id="IPR015424">
    <property type="entry name" value="PyrdxlP-dep_Trfase"/>
</dbReference>
<name>A0A9P7HRB2_9HYPO</name>
<dbReference type="GO" id="GO:0020037">
    <property type="term" value="F:heme binding"/>
    <property type="evidence" value="ECO:0007669"/>
    <property type="project" value="InterPro"/>
</dbReference>
<dbReference type="GO" id="GO:0016705">
    <property type="term" value="F:oxidoreductase activity, acting on paired donors, with incorporation or reduction of molecular oxygen"/>
    <property type="evidence" value="ECO:0007669"/>
    <property type="project" value="InterPro"/>
</dbReference>
<comment type="cofactor">
    <cofactor evidence="5">
        <name>heme</name>
        <dbReference type="ChEBI" id="CHEBI:30413"/>
    </cofactor>
</comment>
<dbReference type="GO" id="GO:0005506">
    <property type="term" value="F:iron ion binding"/>
    <property type="evidence" value="ECO:0007669"/>
    <property type="project" value="InterPro"/>
</dbReference>
<dbReference type="InterPro" id="IPR000277">
    <property type="entry name" value="Cys/Met-Metab_PyrdxlP-dep_enz"/>
</dbReference>
<comment type="cofactor">
    <cofactor evidence="1">
        <name>pyridoxal 5'-phosphate</name>
        <dbReference type="ChEBI" id="CHEBI:597326"/>
    </cofactor>
</comment>
<dbReference type="GO" id="GO:0003962">
    <property type="term" value="F:cystathionine gamma-synthase activity"/>
    <property type="evidence" value="ECO:0007669"/>
    <property type="project" value="TreeGrafter"/>
</dbReference>
<dbReference type="Gene3D" id="3.90.1150.10">
    <property type="entry name" value="Aspartate Aminotransferase, domain 1"/>
    <property type="match status" value="1"/>
</dbReference>
<dbReference type="InterPro" id="IPR017972">
    <property type="entry name" value="Cyt_P450_CS"/>
</dbReference>
<evidence type="ECO:0000256" key="4">
    <source>
        <dbReference type="ARBA" id="ARBA00023004"/>
    </source>
</evidence>
<dbReference type="Gene3D" id="3.40.640.10">
    <property type="entry name" value="Type I PLP-dependent aspartate aminotransferase-like (Major domain)"/>
    <property type="match status" value="1"/>
</dbReference>
<evidence type="ECO:0000313" key="7">
    <source>
        <dbReference type="Proteomes" id="UP000750502"/>
    </source>
</evidence>
<keyword evidence="2 5" id="KW-0479">Metal-binding</keyword>
<dbReference type="Pfam" id="PF00067">
    <property type="entry name" value="p450"/>
    <property type="match status" value="1"/>
</dbReference>
<evidence type="ECO:0000313" key="6">
    <source>
        <dbReference type="EMBL" id="KAG5760781.1"/>
    </source>
</evidence>
<accession>A0A9P7HRB2</accession>
<gene>
    <name evidence="6" type="ORF">H9Q72_011103</name>
</gene>